<accession>A0A7J8WJ09</accession>
<reference evidence="1 2" key="1">
    <citation type="journal article" date="2019" name="Genome Biol. Evol.">
        <title>Insights into the evolution of the New World diploid cottons (Gossypium, subgenus Houzingenia) based on genome sequencing.</title>
        <authorList>
            <person name="Grover C.E."/>
            <person name="Arick M.A. 2nd"/>
            <person name="Thrash A."/>
            <person name="Conover J.L."/>
            <person name="Sanders W.S."/>
            <person name="Peterson D.G."/>
            <person name="Frelichowski J.E."/>
            <person name="Scheffler J.A."/>
            <person name="Scheffler B.E."/>
            <person name="Wendel J.F."/>
        </authorList>
    </citation>
    <scope>NUCLEOTIDE SEQUENCE [LARGE SCALE GENOMIC DNA]</scope>
    <source>
        <strain evidence="1">185</strain>
        <tissue evidence="1">Leaf</tissue>
    </source>
</reference>
<gene>
    <name evidence="1" type="ORF">Goari_016248</name>
</gene>
<proteinExistence type="predicted"/>
<dbReference type="AlphaFoldDB" id="A0A7J8WJ09"/>
<sequence>MAKEATNHLWWVIIQFTNTQPSPPPPKHSSNWFNPEFTASYGPFYYGATTSGSANNTT</sequence>
<protein>
    <submittedName>
        <fullName evidence="1">Uncharacterized protein</fullName>
    </submittedName>
</protein>
<evidence type="ECO:0000313" key="2">
    <source>
        <dbReference type="Proteomes" id="UP000593577"/>
    </source>
</evidence>
<dbReference type="EMBL" id="JABFAA010000001">
    <property type="protein sequence ID" value="MBA0674664.1"/>
    <property type="molecule type" value="Genomic_DNA"/>
</dbReference>
<keyword evidence="2" id="KW-1185">Reference proteome</keyword>
<name>A0A7J8WJ09_GOSAI</name>
<comment type="caution">
    <text evidence="1">The sequence shown here is derived from an EMBL/GenBank/DDBJ whole genome shotgun (WGS) entry which is preliminary data.</text>
</comment>
<evidence type="ECO:0000313" key="1">
    <source>
        <dbReference type="EMBL" id="MBA0674664.1"/>
    </source>
</evidence>
<dbReference type="Proteomes" id="UP000593577">
    <property type="component" value="Unassembled WGS sequence"/>
</dbReference>
<organism evidence="1 2">
    <name type="scientific">Gossypium aridum</name>
    <name type="common">American cotton</name>
    <name type="synonym">Erioxylum aridum</name>
    <dbReference type="NCBI Taxonomy" id="34290"/>
    <lineage>
        <taxon>Eukaryota</taxon>
        <taxon>Viridiplantae</taxon>
        <taxon>Streptophyta</taxon>
        <taxon>Embryophyta</taxon>
        <taxon>Tracheophyta</taxon>
        <taxon>Spermatophyta</taxon>
        <taxon>Magnoliopsida</taxon>
        <taxon>eudicotyledons</taxon>
        <taxon>Gunneridae</taxon>
        <taxon>Pentapetalae</taxon>
        <taxon>rosids</taxon>
        <taxon>malvids</taxon>
        <taxon>Malvales</taxon>
        <taxon>Malvaceae</taxon>
        <taxon>Malvoideae</taxon>
        <taxon>Gossypium</taxon>
    </lineage>
</organism>